<evidence type="ECO:0000313" key="2">
    <source>
        <dbReference type="Proteomes" id="UP000324575"/>
    </source>
</evidence>
<sequence>MDDAPFTLTSNGGPEASTGTWTIPAGAGIYVIKAVVNSAHKYDESDFENNTYTVEDALVITVETGLNEAAAIGGVVSVVNGKLSLAGYSADAAVSVYNLFGQQVTANKPLSAGIYIVKVIDNRLSTIHKVTVK</sequence>
<name>A0A5M8P1V6_9BACT</name>
<dbReference type="AlphaFoldDB" id="A0A5M8P1V6"/>
<protein>
    <submittedName>
        <fullName evidence="1">Uncharacterized protein</fullName>
    </submittedName>
</protein>
<dbReference type="Gene3D" id="2.60.40.10">
    <property type="entry name" value="Immunoglobulins"/>
    <property type="match status" value="1"/>
</dbReference>
<comment type="caution">
    <text evidence="1">The sequence shown here is derived from an EMBL/GenBank/DDBJ whole genome shotgun (WGS) entry which is preliminary data.</text>
</comment>
<proteinExistence type="predicted"/>
<accession>A0A5M8P1V6</accession>
<reference evidence="1 2" key="1">
    <citation type="submission" date="2019-03" db="EMBL/GenBank/DDBJ databases">
        <title>Single cell metagenomics reveals metabolic interactions within the superorganism composed of flagellate Streblomastix strix and complex community of Bacteroidetes bacteria on its surface.</title>
        <authorList>
            <person name="Treitli S.C."/>
            <person name="Kolisko M."/>
            <person name="Husnik F."/>
            <person name="Keeling P."/>
            <person name="Hampl V."/>
        </authorList>
    </citation>
    <scope>NUCLEOTIDE SEQUENCE [LARGE SCALE GENOMIC DNA]</scope>
    <source>
        <strain evidence="1">St1</strain>
    </source>
</reference>
<dbReference type="EMBL" id="SNRX01000008">
    <property type="protein sequence ID" value="KAA6302300.1"/>
    <property type="molecule type" value="Genomic_DNA"/>
</dbReference>
<dbReference type="Proteomes" id="UP000324575">
    <property type="component" value="Unassembled WGS sequence"/>
</dbReference>
<gene>
    <name evidence="1" type="ORF">EZS26_001413</name>
</gene>
<organism evidence="1 2">
    <name type="scientific">Candidatus Ordinivivax streblomastigis</name>
    <dbReference type="NCBI Taxonomy" id="2540710"/>
    <lineage>
        <taxon>Bacteria</taxon>
        <taxon>Pseudomonadati</taxon>
        <taxon>Bacteroidota</taxon>
        <taxon>Bacteroidia</taxon>
        <taxon>Bacteroidales</taxon>
        <taxon>Candidatus Ordinivivax</taxon>
    </lineage>
</organism>
<dbReference type="InterPro" id="IPR013783">
    <property type="entry name" value="Ig-like_fold"/>
</dbReference>
<evidence type="ECO:0000313" key="1">
    <source>
        <dbReference type="EMBL" id="KAA6302300.1"/>
    </source>
</evidence>